<evidence type="ECO:0000313" key="2">
    <source>
        <dbReference type="Proteomes" id="UP000466535"/>
    </source>
</evidence>
<comment type="caution">
    <text evidence="1">The sequence shown here is derived from an EMBL/GenBank/DDBJ whole genome shotgun (WGS) entry which is preliminary data.</text>
</comment>
<sequence length="317" mass="32188">MFEHESATRRTVLKGAGAAAAATLVPMGVSAAESEWTAVESPTGNTLHDVADTAAGAYAVGGGGVALRRTATGWEKVFDGGPTGNGNNLYGADVTDDGKRLWVVGSSGAIGEYDVETGVLVDRSAPNDVTNNFNDVSVTGEAGSANVYIAGDSGKIYSSFENGVEGSWDATTPGSGSAIQAIDFFGPRSGHAIDGNQSVFVTDDGGTYDKIGIADADVSLYGLDSDAFDDIWIAGGNGTVFEYVDTQWVSASTNDTQLQDIVVSNGSGITVGGGGGVYVYDGESWEPSATPVGDNLKAVIQGSVDIAVGAGGTILER</sequence>
<dbReference type="OrthoDB" id="320255at2157"/>
<dbReference type="AlphaFoldDB" id="A0A6B0T8S4"/>
<dbReference type="EMBL" id="WUUT01000003">
    <property type="protein sequence ID" value="MXR51973.1"/>
    <property type="molecule type" value="Genomic_DNA"/>
</dbReference>
<protein>
    <recommendedName>
        <fullName evidence="3">Twin-arginine translocation signal domain-containing protein</fullName>
    </recommendedName>
</protein>
<gene>
    <name evidence="1" type="ORF">GRX03_10220</name>
</gene>
<evidence type="ECO:0000313" key="1">
    <source>
        <dbReference type="EMBL" id="MXR51973.1"/>
    </source>
</evidence>
<organism evidence="1 2">
    <name type="scientific">Halovenus carboxidivorans</name>
    <dbReference type="NCBI Taxonomy" id="2692199"/>
    <lineage>
        <taxon>Archaea</taxon>
        <taxon>Methanobacteriati</taxon>
        <taxon>Methanobacteriota</taxon>
        <taxon>Stenosarchaea group</taxon>
        <taxon>Halobacteria</taxon>
        <taxon>Halobacteriales</taxon>
        <taxon>Haloarculaceae</taxon>
        <taxon>Halovenus</taxon>
    </lineage>
</organism>
<dbReference type="Proteomes" id="UP000466535">
    <property type="component" value="Unassembled WGS sequence"/>
</dbReference>
<dbReference type="SUPFAM" id="SSF50969">
    <property type="entry name" value="YVTN repeat-like/Quinoprotein amine dehydrogenase"/>
    <property type="match status" value="1"/>
</dbReference>
<dbReference type="RefSeq" id="WP_159764095.1">
    <property type="nucleotide sequence ID" value="NZ_WUUT01000003.1"/>
</dbReference>
<keyword evidence="2" id="KW-1185">Reference proteome</keyword>
<evidence type="ECO:0008006" key="3">
    <source>
        <dbReference type="Google" id="ProtNLM"/>
    </source>
</evidence>
<name>A0A6B0T8S4_9EURY</name>
<dbReference type="PROSITE" id="PS51318">
    <property type="entry name" value="TAT"/>
    <property type="match status" value="1"/>
</dbReference>
<dbReference type="InterPro" id="IPR011044">
    <property type="entry name" value="Quino_amine_DH_bsu"/>
</dbReference>
<reference evidence="1 2" key="1">
    <citation type="submission" date="2019-12" db="EMBL/GenBank/DDBJ databases">
        <title>Isolation and characterization of three novel carbon monoxide-oxidizing members of Halobacteria from salione crusts and soils.</title>
        <authorList>
            <person name="Myers M.R."/>
            <person name="King G.M."/>
        </authorList>
    </citation>
    <scope>NUCLEOTIDE SEQUENCE [LARGE SCALE GENOMIC DNA]</scope>
    <source>
        <strain evidence="1 2">WSH3</strain>
    </source>
</reference>
<dbReference type="InterPro" id="IPR006311">
    <property type="entry name" value="TAT_signal"/>
</dbReference>
<proteinExistence type="predicted"/>
<accession>A0A6B0T8S4</accession>